<dbReference type="NCBIfam" id="NF001272">
    <property type="entry name" value="PRK00228.2-4"/>
    <property type="match status" value="1"/>
</dbReference>
<dbReference type="Proteomes" id="UP000271469">
    <property type="component" value="Chromosome"/>
</dbReference>
<evidence type="ECO:0000256" key="1">
    <source>
        <dbReference type="ARBA" id="ARBA00009600"/>
    </source>
</evidence>
<dbReference type="Gene3D" id="3.40.1740.10">
    <property type="entry name" value="VC0467-like"/>
    <property type="match status" value="1"/>
</dbReference>
<dbReference type="AlphaFoldDB" id="A0A3G8JS39"/>
<evidence type="ECO:0000313" key="4">
    <source>
        <dbReference type="EMBL" id="AZG47000.1"/>
    </source>
</evidence>
<comment type="similarity">
    <text evidence="1 2">Belongs to the UPF0301 (AlgH) family.</text>
</comment>
<protein>
    <recommendedName>
        <fullName evidence="2">UPF0301 protein D7316_03605</fullName>
    </recommendedName>
</protein>
<dbReference type="HAMAP" id="MF_00758">
    <property type="entry name" value="UPF0301"/>
    <property type="match status" value="1"/>
</dbReference>
<proteinExistence type="inferred from homology"/>
<dbReference type="NCBIfam" id="NF001269">
    <property type="entry name" value="PRK00228.2-1"/>
    <property type="match status" value="1"/>
</dbReference>
<accession>A0A3G8JS39</accession>
<organism evidence="4 5">
    <name type="scientific">Gordonia insulae</name>
    <dbReference type="NCBI Taxonomy" id="2420509"/>
    <lineage>
        <taxon>Bacteria</taxon>
        <taxon>Bacillati</taxon>
        <taxon>Actinomycetota</taxon>
        <taxon>Actinomycetes</taxon>
        <taxon>Mycobacteriales</taxon>
        <taxon>Gordoniaceae</taxon>
        <taxon>Gordonia</taxon>
    </lineage>
</organism>
<dbReference type="PANTHER" id="PTHR30327">
    <property type="entry name" value="UNCHARACTERIZED PROTEIN YQGE"/>
    <property type="match status" value="1"/>
</dbReference>
<dbReference type="KEGG" id="gom:D7316_03605"/>
<name>A0A3G8JS39_9ACTN</name>
<dbReference type="SUPFAM" id="SSF143456">
    <property type="entry name" value="VC0467-like"/>
    <property type="match status" value="1"/>
</dbReference>
<dbReference type="PANTHER" id="PTHR30327:SF1">
    <property type="entry name" value="UPF0301 PROTEIN YQGE"/>
    <property type="match status" value="1"/>
</dbReference>
<gene>
    <name evidence="4" type="ORF">D7316_03605</name>
</gene>
<dbReference type="InterPro" id="IPR003774">
    <property type="entry name" value="AlgH-like"/>
</dbReference>
<keyword evidence="5" id="KW-1185">Reference proteome</keyword>
<evidence type="ECO:0000313" key="5">
    <source>
        <dbReference type="Proteomes" id="UP000271469"/>
    </source>
</evidence>
<dbReference type="EMBL" id="CP033972">
    <property type="protein sequence ID" value="AZG47000.1"/>
    <property type="molecule type" value="Genomic_DNA"/>
</dbReference>
<evidence type="ECO:0000256" key="3">
    <source>
        <dbReference type="SAM" id="MobiDB-lite"/>
    </source>
</evidence>
<dbReference type="GO" id="GO:0005829">
    <property type="term" value="C:cytosol"/>
    <property type="evidence" value="ECO:0007669"/>
    <property type="project" value="TreeGrafter"/>
</dbReference>
<dbReference type="Pfam" id="PF02622">
    <property type="entry name" value="DUF179"/>
    <property type="match status" value="1"/>
</dbReference>
<reference evidence="4 5" key="1">
    <citation type="submission" date="2018-11" db="EMBL/GenBank/DDBJ databases">
        <title>Gordonia insulae sp. nov., isolated from an island soil.</title>
        <authorList>
            <person name="Kim Y.S."/>
            <person name="Kim S.B."/>
        </authorList>
    </citation>
    <scope>NUCLEOTIDE SEQUENCE [LARGE SCALE GENOMIC DNA]</scope>
    <source>
        <strain evidence="4 5">MMS17-SY073</strain>
    </source>
</reference>
<evidence type="ECO:0000256" key="2">
    <source>
        <dbReference type="HAMAP-Rule" id="MF_00758"/>
    </source>
</evidence>
<feature type="region of interest" description="Disordered" evidence="3">
    <location>
        <begin position="1"/>
        <end position="33"/>
    </location>
</feature>
<sequence length="217" mass="23267">MKVAGGDDSEDPTPEFYSEGAPDAARDTSSSRRVRPGTLLLASTDLLEPTFARTVIYVMEHNDAGSLGVVLNRMSQTAVHNLLPQWSDLAATPRALYVGGPVKQDAALCLGVMKLGADATGYDALRPIDGRVVLVDLDGDPEELSEVLEGVRVFAGYSGWGIGQLDGELEQDSWMLASALARDLLAPTTTDLWAGVLRRQPWPTPLLASHPIDVSRN</sequence>